<evidence type="ECO:0000313" key="2">
    <source>
        <dbReference type="EMBL" id="MFD2171328.1"/>
    </source>
</evidence>
<dbReference type="Gene3D" id="3.30.1490.480">
    <property type="entry name" value="Endolytic murein transglycosylase"/>
    <property type="match status" value="1"/>
</dbReference>
<keyword evidence="3" id="KW-1185">Reference proteome</keyword>
<feature type="region of interest" description="Disordered" evidence="1">
    <location>
        <begin position="69"/>
        <end position="91"/>
    </location>
</feature>
<sequence>MDARKFFLGLGTGMIAATLIIGAGGEWLADQAAGSQQTVQAPPSSDWRAEAEQAGLVVLKKEEYQQQLTSAEEKGAQQQAAQQKEAQAQQGASDSVFVYIQPGMGTTDVAILLQAAGVISDGNGFIASRGEWSNPIRSGAYELKKNSNPKDVLKAIATPPSN</sequence>
<evidence type="ECO:0008006" key="4">
    <source>
        <dbReference type="Google" id="ProtNLM"/>
    </source>
</evidence>
<gene>
    <name evidence="2" type="ORF">ACFSOY_15265</name>
</gene>
<dbReference type="Proteomes" id="UP001597343">
    <property type="component" value="Unassembled WGS sequence"/>
</dbReference>
<protein>
    <recommendedName>
        <fullName evidence="4">Endolytic transglycosylase MltG</fullName>
    </recommendedName>
</protein>
<dbReference type="RefSeq" id="WP_386048036.1">
    <property type="nucleotide sequence ID" value="NZ_JBHUIO010000009.1"/>
</dbReference>
<organism evidence="2 3">
    <name type="scientific">Tumebacillus lipolyticus</name>
    <dbReference type="NCBI Taxonomy" id="1280370"/>
    <lineage>
        <taxon>Bacteria</taxon>
        <taxon>Bacillati</taxon>
        <taxon>Bacillota</taxon>
        <taxon>Bacilli</taxon>
        <taxon>Bacillales</taxon>
        <taxon>Alicyclobacillaceae</taxon>
        <taxon>Tumebacillus</taxon>
    </lineage>
</organism>
<feature type="compositionally biased region" description="Low complexity" evidence="1">
    <location>
        <begin position="76"/>
        <end position="91"/>
    </location>
</feature>
<name>A0ABW5A107_9BACL</name>
<evidence type="ECO:0000313" key="3">
    <source>
        <dbReference type="Proteomes" id="UP001597343"/>
    </source>
</evidence>
<evidence type="ECO:0000256" key="1">
    <source>
        <dbReference type="SAM" id="MobiDB-lite"/>
    </source>
</evidence>
<comment type="caution">
    <text evidence="2">The sequence shown here is derived from an EMBL/GenBank/DDBJ whole genome shotgun (WGS) entry which is preliminary data.</text>
</comment>
<reference evidence="3" key="1">
    <citation type="journal article" date="2019" name="Int. J. Syst. Evol. Microbiol.">
        <title>The Global Catalogue of Microorganisms (GCM) 10K type strain sequencing project: providing services to taxonomists for standard genome sequencing and annotation.</title>
        <authorList>
            <consortium name="The Broad Institute Genomics Platform"/>
            <consortium name="The Broad Institute Genome Sequencing Center for Infectious Disease"/>
            <person name="Wu L."/>
            <person name="Ma J."/>
        </authorList>
    </citation>
    <scope>NUCLEOTIDE SEQUENCE [LARGE SCALE GENOMIC DNA]</scope>
    <source>
        <strain evidence="3">CGMCC 1.13574</strain>
    </source>
</reference>
<accession>A0ABW5A107</accession>
<dbReference type="EMBL" id="JBHUIO010000009">
    <property type="protein sequence ID" value="MFD2171328.1"/>
    <property type="molecule type" value="Genomic_DNA"/>
</dbReference>
<proteinExistence type="predicted"/>